<feature type="transmembrane region" description="Helical" evidence="1">
    <location>
        <begin position="148"/>
        <end position="172"/>
    </location>
</feature>
<keyword evidence="1" id="KW-0472">Membrane</keyword>
<dbReference type="RefSeq" id="WP_197001901.1">
    <property type="nucleotide sequence ID" value="NZ_BONS01000023.1"/>
</dbReference>
<gene>
    <name evidence="2" type="ORF">IW245_000893</name>
</gene>
<comment type="caution">
    <text evidence="2">The sequence shown here is derived from an EMBL/GenBank/DDBJ whole genome shotgun (WGS) entry which is preliminary data.</text>
</comment>
<keyword evidence="3" id="KW-1185">Reference proteome</keyword>
<evidence type="ECO:0000313" key="3">
    <source>
        <dbReference type="Proteomes" id="UP000622552"/>
    </source>
</evidence>
<feature type="transmembrane region" description="Helical" evidence="1">
    <location>
        <begin position="29"/>
        <end position="50"/>
    </location>
</feature>
<protein>
    <submittedName>
        <fullName evidence="2">ABC-type transport system involved in multi-copper enzyme maturation permease subunit</fullName>
    </submittedName>
</protein>
<proteinExistence type="predicted"/>
<accession>A0A8J7GKN5</accession>
<keyword evidence="1" id="KW-0812">Transmembrane</keyword>
<organism evidence="2 3">
    <name type="scientific">Longispora fulva</name>
    <dbReference type="NCBI Taxonomy" id="619741"/>
    <lineage>
        <taxon>Bacteria</taxon>
        <taxon>Bacillati</taxon>
        <taxon>Actinomycetota</taxon>
        <taxon>Actinomycetes</taxon>
        <taxon>Micromonosporales</taxon>
        <taxon>Micromonosporaceae</taxon>
        <taxon>Longispora</taxon>
    </lineage>
</organism>
<name>A0A8J7GKN5_9ACTN</name>
<dbReference type="Proteomes" id="UP000622552">
    <property type="component" value="Unassembled WGS sequence"/>
</dbReference>
<dbReference type="PANTHER" id="PTHR37305:SF1">
    <property type="entry name" value="MEMBRANE PROTEIN"/>
    <property type="match status" value="1"/>
</dbReference>
<dbReference type="EMBL" id="JADOUF010000001">
    <property type="protein sequence ID" value="MBG6134699.1"/>
    <property type="molecule type" value="Genomic_DNA"/>
</dbReference>
<feature type="transmembrane region" description="Helical" evidence="1">
    <location>
        <begin position="219"/>
        <end position="238"/>
    </location>
</feature>
<feature type="transmembrane region" description="Helical" evidence="1">
    <location>
        <begin position="279"/>
        <end position="300"/>
    </location>
</feature>
<dbReference type="PANTHER" id="PTHR37305">
    <property type="entry name" value="INTEGRAL MEMBRANE PROTEIN-RELATED"/>
    <property type="match status" value="1"/>
</dbReference>
<evidence type="ECO:0000256" key="1">
    <source>
        <dbReference type="SAM" id="Phobius"/>
    </source>
</evidence>
<feature type="transmembrane region" description="Helical" evidence="1">
    <location>
        <begin position="192"/>
        <end position="213"/>
    </location>
</feature>
<reference evidence="2" key="1">
    <citation type="submission" date="2020-11" db="EMBL/GenBank/DDBJ databases">
        <title>Sequencing the genomes of 1000 actinobacteria strains.</title>
        <authorList>
            <person name="Klenk H.-P."/>
        </authorList>
    </citation>
    <scope>NUCLEOTIDE SEQUENCE</scope>
    <source>
        <strain evidence="2">DSM 45356</strain>
    </source>
</reference>
<dbReference type="Pfam" id="PF12730">
    <property type="entry name" value="ABC2_membrane_4"/>
    <property type="match status" value="1"/>
</dbReference>
<keyword evidence="1" id="KW-1133">Transmembrane helix</keyword>
<feature type="transmembrane region" description="Helical" evidence="1">
    <location>
        <begin position="94"/>
        <end position="120"/>
    </location>
</feature>
<sequence length="307" mass="33152">MTTTTIPQVGVPGLRLVRSEFSKIFSTNAWWLFGLSSVVITLLAMWANMAESSDHINRARDTAEVFAPRPGSSAAEIAREHARFVAEHDVHSQILAAAGSVFTSGQFFGLMLVLLLSALVMTNEFQYQTATATFLTTPHRSRVILGKLIAGVGLAMLFWLVTQTISLVGGLLFFQNIGVTNSLGDWTIQRAILFNALGYLLWAVFGIGLGTLIRNQIGAVVTSLVVYLVGFAGGIGVFNLIRAYLIHGDWVLTAAVVMPPVASQVMISPDKLYPQSASWWVGALVMAGWALLSGGIGIVLTRRRDIS</sequence>
<evidence type="ECO:0000313" key="2">
    <source>
        <dbReference type="EMBL" id="MBG6134699.1"/>
    </source>
</evidence>
<dbReference type="AlphaFoldDB" id="A0A8J7GKN5"/>